<reference evidence="3" key="1">
    <citation type="journal article" date="2019" name="Int. J. Syst. Evol. Microbiol.">
        <title>The Global Catalogue of Microorganisms (GCM) 10K type strain sequencing project: providing services to taxonomists for standard genome sequencing and annotation.</title>
        <authorList>
            <consortium name="The Broad Institute Genomics Platform"/>
            <consortium name="The Broad Institute Genome Sequencing Center for Infectious Disease"/>
            <person name="Wu L."/>
            <person name="Ma J."/>
        </authorList>
    </citation>
    <scope>NUCLEOTIDE SEQUENCE [LARGE SCALE GENOMIC DNA]</scope>
    <source>
        <strain evidence="3">JCM 14560</strain>
    </source>
</reference>
<evidence type="ECO:0000313" key="2">
    <source>
        <dbReference type="EMBL" id="GAA2138139.1"/>
    </source>
</evidence>
<dbReference type="Pfam" id="PF18143">
    <property type="entry name" value="HAD_SAK_2"/>
    <property type="match status" value="1"/>
</dbReference>
<evidence type="ECO:0000256" key="1">
    <source>
        <dbReference type="SAM" id="MobiDB-lite"/>
    </source>
</evidence>
<organism evidence="2 3">
    <name type="scientific">Kitasatospora kazusensis</name>
    <dbReference type="NCBI Taxonomy" id="407974"/>
    <lineage>
        <taxon>Bacteria</taxon>
        <taxon>Bacillati</taxon>
        <taxon>Actinomycetota</taxon>
        <taxon>Actinomycetes</taxon>
        <taxon>Kitasatosporales</taxon>
        <taxon>Streptomycetaceae</taxon>
        <taxon>Kitasatospora</taxon>
    </lineage>
</organism>
<sequence length="200" mass="22175">MAKPLLFLDVDGVLNPAAPCPGTDFDAHTLLGFRVLLSARHGDWLRELAEAYELCWATTWEEDANTHVAPVLGLPPLPVVRFAGDKPQPGDPRMRLMELFSGAKWAPLLRHAGGRPFAWVDDVMPFRLVRNSLVRRDRLLLPIDAAQGLERHHVDRLLEKPPRPRRLAVAASRLHRTARTGAAHHAEDPEQAGRASVGSP</sequence>
<name>A0ABP5KVS5_9ACTN</name>
<dbReference type="Proteomes" id="UP001422759">
    <property type="component" value="Unassembled WGS sequence"/>
</dbReference>
<evidence type="ECO:0000313" key="3">
    <source>
        <dbReference type="Proteomes" id="UP001422759"/>
    </source>
</evidence>
<feature type="region of interest" description="Disordered" evidence="1">
    <location>
        <begin position="172"/>
        <end position="200"/>
    </location>
</feature>
<comment type="caution">
    <text evidence="2">The sequence shown here is derived from an EMBL/GenBank/DDBJ whole genome shotgun (WGS) entry which is preliminary data.</text>
</comment>
<protein>
    <recommendedName>
        <fullName evidence="4">Secreted protein</fullName>
    </recommendedName>
</protein>
<gene>
    <name evidence="2" type="ORF">GCM10009760_19210</name>
</gene>
<proteinExistence type="predicted"/>
<evidence type="ECO:0008006" key="4">
    <source>
        <dbReference type="Google" id="ProtNLM"/>
    </source>
</evidence>
<accession>A0ABP5KVS5</accession>
<dbReference type="RefSeq" id="WP_425555487.1">
    <property type="nucleotide sequence ID" value="NZ_BAAANT010000008.1"/>
</dbReference>
<keyword evidence="3" id="KW-1185">Reference proteome</keyword>
<dbReference type="EMBL" id="BAAANT010000008">
    <property type="protein sequence ID" value="GAA2138139.1"/>
    <property type="molecule type" value="Genomic_DNA"/>
</dbReference>